<name>A0A1B3XRI4_9BACI</name>
<dbReference type="KEGG" id="bmur:ABE28_015910"/>
<proteinExistence type="inferred from homology"/>
<dbReference type="RefSeq" id="WP_064463606.1">
    <property type="nucleotide sequence ID" value="NZ_CP017080.1"/>
</dbReference>
<evidence type="ECO:0000313" key="3">
    <source>
        <dbReference type="EMBL" id="AOH55848.1"/>
    </source>
</evidence>
<sequence>MNKVLVTGGFGFIGSHIVDALMRKNYEVAIYDNLSSGSIGNVQAKVTPFFGNVEDEASLENAMDTFRPDYVIHQAAQVSVQKSISDITNDARINIMGTINIAKLSHKYSVKKVVFASSAAVYGDSDVMPITLSHPTSPLSPYGASKKTAEDYLKLAKELYDLNYVNLRYSNVYGPRQTANGEGGVISIFTNLVINNERPYIYGNGNQTRDFIFVNDVADANVKALEFEGSGTFNISSTTSTSINQLFSIIQSFGSHHISPLYRPAKNGDIKESLLCNKMTIQKLGWEPIHSLESGLASTYEFYANQNQHSLPATEVGSTSPILKPTTLSS</sequence>
<dbReference type="PANTHER" id="PTHR43000">
    <property type="entry name" value="DTDP-D-GLUCOSE 4,6-DEHYDRATASE-RELATED"/>
    <property type="match status" value="1"/>
</dbReference>
<evidence type="ECO:0000256" key="1">
    <source>
        <dbReference type="ARBA" id="ARBA00007637"/>
    </source>
</evidence>
<dbReference type="AlphaFoldDB" id="A0A1B3XRI4"/>
<dbReference type="Proteomes" id="UP000077926">
    <property type="component" value="Chromosome"/>
</dbReference>
<gene>
    <name evidence="3" type="ORF">ABE28_015910</name>
</gene>
<dbReference type="InterPro" id="IPR036291">
    <property type="entry name" value="NAD(P)-bd_dom_sf"/>
</dbReference>
<dbReference type="Gene3D" id="3.40.50.720">
    <property type="entry name" value="NAD(P)-binding Rossmann-like Domain"/>
    <property type="match status" value="1"/>
</dbReference>
<comment type="similarity">
    <text evidence="1">Belongs to the NAD(P)-dependent epimerase/dehydratase family.</text>
</comment>
<evidence type="ECO:0000313" key="4">
    <source>
        <dbReference type="Proteomes" id="UP000077926"/>
    </source>
</evidence>
<protein>
    <submittedName>
        <fullName evidence="3">UDP-glucose 4-epimerase</fullName>
    </submittedName>
</protein>
<organism evidence="3 4">
    <name type="scientific">Peribacillus muralis</name>
    <dbReference type="NCBI Taxonomy" id="264697"/>
    <lineage>
        <taxon>Bacteria</taxon>
        <taxon>Bacillati</taxon>
        <taxon>Bacillota</taxon>
        <taxon>Bacilli</taxon>
        <taxon>Bacillales</taxon>
        <taxon>Bacillaceae</taxon>
        <taxon>Peribacillus</taxon>
    </lineage>
</organism>
<dbReference type="EMBL" id="CP017080">
    <property type="protein sequence ID" value="AOH55848.1"/>
    <property type="molecule type" value="Genomic_DNA"/>
</dbReference>
<reference evidence="3 4" key="1">
    <citation type="submission" date="2016-08" db="EMBL/GenBank/DDBJ databases">
        <title>Complete genome sequence of Bacillus muralis G25-68, a strain with toxicity to nematodes.</title>
        <authorList>
            <person name="Zheng Z."/>
        </authorList>
    </citation>
    <scope>NUCLEOTIDE SEQUENCE [LARGE SCALE GENOMIC DNA]</scope>
    <source>
        <strain evidence="3 4">G25-68</strain>
    </source>
</reference>
<keyword evidence="4" id="KW-1185">Reference proteome</keyword>
<evidence type="ECO:0000259" key="2">
    <source>
        <dbReference type="Pfam" id="PF01370"/>
    </source>
</evidence>
<dbReference type="SUPFAM" id="SSF51735">
    <property type="entry name" value="NAD(P)-binding Rossmann-fold domains"/>
    <property type="match status" value="1"/>
</dbReference>
<dbReference type="InterPro" id="IPR001509">
    <property type="entry name" value="Epimerase_deHydtase"/>
</dbReference>
<feature type="domain" description="NAD-dependent epimerase/dehydratase" evidence="2">
    <location>
        <begin position="4"/>
        <end position="235"/>
    </location>
</feature>
<accession>A0A1B3XRI4</accession>
<dbReference type="OrthoDB" id="9771073at2"/>
<dbReference type="STRING" id="264697.ABE28_015910"/>
<dbReference type="Pfam" id="PF01370">
    <property type="entry name" value="Epimerase"/>
    <property type="match status" value="1"/>
</dbReference>